<dbReference type="AlphaFoldDB" id="A0A1Y1YGZ8"/>
<accession>A0A1Y1YGZ8</accession>
<dbReference type="InParanoid" id="A0A1Y1YGZ8"/>
<name>A0A1Y1YGZ8_9FUNG</name>
<feature type="region of interest" description="Disordered" evidence="1">
    <location>
        <begin position="334"/>
        <end position="410"/>
    </location>
</feature>
<feature type="compositionally biased region" description="Basic and acidic residues" evidence="1">
    <location>
        <begin position="354"/>
        <end position="367"/>
    </location>
</feature>
<evidence type="ECO:0000313" key="2">
    <source>
        <dbReference type="EMBL" id="ORX97265.1"/>
    </source>
</evidence>
<evidence type="ECO:0000313" key="3">
    <source>
        <dbReference type="Proteomes" id="UP000193498"/>
    </source>
</evidence>
<dbReference type="Proteomes" id="UP000193498">
    <property type="component" value="Unassembled WGS sequence"/>
</dbReference>
<keyword evidence="3" id="KW-1185">Reference proteome</keyword>
<comment type="caution">
    <text evidence="2">The sequence shown here is derived from an EMBL/GenBank/DDBJ whole genome shotgun (WGS) entry which is preliminary data.</text>
</comment>
<organism evidence="2 3">
    <name type="scientific">Basidiobolus meristosporus CBS 931.73</name>
    <dbReference type="NCBI Taxonomy" id="1314790"/>
    <lineage>
        <taxon>Eukaryota</taxon>
        <taxon>Fungi</taxon>
        <taxon>Fungi incertae sedis</taxon>
        <taxon>Zoopagomycota</taxon>
        <taxon>Entomophthoromycotina</taxon>
        <taxon>Basidiobolomycetes</taxon>
        <taxon>Basidiobolales</taxon>
        <taxon>Basidiobolaceae</taxon>
        <taxon>Basidiobolus</taxon>
    </lineage>
</organism>
<sequence length="455" mass="50005">MSSPTLSQTPKSSRKLPSEIVQSPLLPCIDEIPDRYIAVPGSVEIDRASYSPRFKDFLRHRIKDGNGTPIRGNVFGSPFRDILSPKSPAPISPACSRRGNRSLESCVTSPLPRFNSSALDIGSPTLNSRQRLVNLGKSPCRFSPFRFISKEHVSPSKRVLVNELRVDPEDKVPSIKLSPPKLKLKEKSVENDKLISFVNQTTHEIREPCKSSSPSKRVLIEEFSQQKASLKKASPTSKEDSDDRVKEVIDSIQREAPEPSSPTPLLSQNFCIPETVESNRDVFLSSLPISLSKKPLDNLENGRQAHVFSPVRKAVLAPQNRIDTEATKAAAAELRESTVANTSTPGTGSSPSKRALDDTSDRSDKSDSPSPRKSQKKAESIEYQYATSAQTLPLPTAANPGSQEPVAKSKSTVQECNSNALAKGSNQIPKFYFPLGKPQESLKMHQTIVRELVIF</sequence>
<gene>
    <name evidence="2" type="ORF">K493DRAFT_15191</name>
</gene>
<reference evidence="2 3" key="1">
    <citation type="submission" date="2016-07" db="EMBL/GenBank/DDBJ databases">
        <title>Pervasive Adenine N6-methylation of Active Genes in Fungi.</title>
        <authorList>
            <consortium name="DOE Joint Genome Institute"/>
            <person name="Mondo S.J."/>
            <person name="Dannebaum R.O."/>
            <person name="Kuo R.C."/>
            <person name="Labutti K."/>
            <person name="Haridas S."/>
            <person name="Kuo A."/>
            <person name="Salamov A."/>
            <person name="Ahrendt S.R."/>
            <person name="Lipzen A."/>
            <person name="Sullivan W."/>
            <person name="Andreopoulos W.B."/>
            <person name="Clum A."/>
            <person name="Lindquist E."/>
            <person name="Daum C."/>
            <person name="Ramamoorthy G.K."/>
            <person name="Gryganskyi A."/>
            <person name="Culley D."/>
            <person name="Magnuson J.K."/>
            <person name="James T.Y."/>
            <person name="O'Malley M.A."/>
            <person name="Stajich J.E."/>
            <person name="Spatafora J.W."/>
            <person name="Visel A."/>
            <person name="Grigoriev I.V."/>
        </authorList>
    </citation>
    <scope>NUCLEOTIDE SEQUENCE [LARGE SCALE GENOMIC DNA]</scope>
    <source>
        <strain evidence="2 3">CBS 931.73</strain>
    </source>
</reference>
<evidence type="ECO:0000256" key="1">
    <source>
        <dbReference type="SAM" id="MobiDB-lite"/>
    </source>
</evidence>
<feature type="compositionally biased region" description="Low complexity" evidence="1">
    <location>
        <begin position="342"/>
        <end position="352"/>
    </location>
</feature>
<dbReference type="EMBL" id="MCFE01000136">
    <property type="protein sequence ID" value="ORX97265.1"/>
    <property type="molecule type" value="Genomic_DNA"/>
</dbReference>
<protein>
    <submittedName>
        <fullName evidence="2">Uncharacterized protein</fullName>
    </submittedName>
</protein>
<proteinExistence type="predicted"/>